<dbReference type="EC" id="2.4.2.-" evidence="1"/>
<keyword evidence="1" id="KW-0328">Glycosyltransferase</keyword>
<dbReference type="CDD" id="cd01745">
    <property type="entry name" value="GATase1_2"/>
    <property type="match status" value="1"/>
</dbReference>
<dbReference type="PANTHER" id="PTHR43235:SF1">
    <property type="entry name" value="GLUTAMINE AMIDOTRANSFERASE PB2B2.05-RELATED"/>
    <property type="match status" value="1"/>
</dbReference>
<dbReference type="GO" id="GO:0005829">
    <property type="term" value="C:cytosol"/>
    <property type="evidence" value="ECO:0007669"/>
    <property type="project" value="TreeGrafter"/>
</dbReference>
<dbReference type="GO" id="GO:0006598">
    <property type="term" value="P:polyamine catabolic process"/>
    <property type="evidence" value="ECO:0007669"/>
    <property type="project" value="TreeGrafter"/>
</dbReference>
<dbReference type="Proteomes" id="UP000270468">
    <property type="component" value="Unassembled WGS sequence"/>
</dbReference>
<dbReference type="RefSeq" id="WP_124070060.1">
    <property type="nucleotide sequence ID" value="NZ_CBCRXF010000021.1"/>
</dbReference>
<dbReference type="GO" id="GO:0016757">
    <property type="term" value="F:glycosyltransferase activity"/>
    <property type="evidence" value="ECO:0007669"/>
    <property type="project" value="UniProtKB-KW"/>
</dbReference>
<organism evidence="1 2">
    <name type="scientific">Filibacter tadaridae</name>
    <dbReference type="NCBI Taxonomy" id="2483811"/>
    <lineage>
        <taxon>Bacteria</taxon>
        <taxon>Bacillati</taxon>
        <taxon>Bacillota</taxon>
        <taxon>Bacilli</taxon>
        <taxon>Bacillales</taxon>
        <taxon>Caryophanaceae</taxon>
        <taxon>Filibacter</taxon>
    </lineage>
</organism>
<name>A0A3P5WW50_9BACL</name>
<keyword evidence="2" id="KW-1185">Reference proteome</keyword>
<evidence type="ECO:0000313" key="1">
    <source>
        <dbReference type="EMBL" id="VDC27582.1"/>
    </source>
</evidence>
<dbReference type="InterPro" id="IPR029062">
    <property type="entry name" value="Class_I_gatase-like"/>
</dbReference>
<accession>A0A3P5WW50</accession>
<dbReference type="SUPFAM" id="SSF52317">
    <property type="entry name" value="Class I glutamine amidotransferase-like"/>
    <property type="match status" value="1"/>
</dbReference>
<dbReference type="InterPro" id="IPR011697">
    <property type="entry name" value="Peptidase_C26"/>
</dbReference>
<dbReference type="GO" id="GO:0033969">
    <property type="term" value="F:gamma-glutamyl-gamma-aminobutyrate hydrolase activity"/>
    <property type="evidence" value="ECO:0007669"/>
    <property type="project" value="TreeGrafter"/>
</dbReference>
<dbReference type="Gene3D" id="3.40.50.880">
    <property type="match status" value="1"/>
</dbReference>
<dbReference type="Pfam" id="PF07722">
    <property type="entry name" value="Peptidase_C26"/>
    <property type="match status" value="1"/>
</dbReference>
<proteinExistence type="predicted"/>
<dbReference type="OrthoDB" id="9813383at2"/>
<dbReference type="PROSITE" id="PS51273">
    <property type="entry name" value="GATASE_TYPE_1"/>
    <property type="match status" value="1"/>
</dbReference>
<dbReference type="PRINTS" id="PR00097">
    <property type="entry name" value="ANTSNTHASEII"/>
</dbReference>
<gene>
    <name evidence="1" type="ORF">FILTAD_01672</name>
</gene>
<keyword evidence="1" id="KW-0808">Transferase</keyword>
<sequence length="237" mass="26154">MKPIIGITCHNGFDYRHELNNDYILAVRQAGGFPLLVPLGMEKDVLQLSGILDGLLLSGGSDTNPFYYDEEPHPKLGGISPGRDSNEIEIIQKMLALNKPILGICRGHQILNVTLEGNMYQDIHAQQDHVLLQHVQQSPRNQQSHYVQVNKETILASIAGAERISVNSFHHQAVKNVPEPLIVSGVASDGIIEAVESVQHDFVMGVQWHPEALATAGDEVSVRLFERFINACKAEVK</sequence>
<dbReference type="PANTHER" id="PTHR43235">
    <property type="entry name" value="GLUTAMINE AMIDOTRANSFERASE PB2B2.05-RELATED"/>
    <property type="match status" value="1"/>
</dbReference>
<dbReference type="PRINTS" id="PR00096">
    <property type="entry name" value="GATASE"/>
</dbReference>
<dbReference type="EMBL" id="UXAV01000039">
    <property type="protein sequence ID" value="VDC27582.1"/>
    <property type="molecule type" value="Genomic_DNA"/>
</dbReference>
<evidence type="ECO:0000313" key="2">
    <source>
        <dbReference type="Proteomes" id="UP000270468"/>
    </source>
</evidence>
<reference evidence="1 2" key="1">
    <citation type="submission" date="2018-11" db="EMBL/GenBank/DDBJ databases">
        <authorList>
            <person name="Criscuolo A."/>
        </authorList>
    </citation>
    <scope>NUCLEOTIDE SEQUENCE [LARGE SCALE GENOMIC DNA]</scope>
    <source>
        <strain evidence="1">ATB-66</strain>
    </source>
</reference>
<protein>
    <submittedName>
        <fullName evidence="1">Glutamine amidotransferase</fullName>
        <ecNumber evidence="1">2.4.2.-</ecNumber>
    </submittedName>
</protein>
<dbReference type="InterPro" id="IPR044668">
    <property type="entry name" value="PuuD-like"/>
</dbReference>
<dbReference type="AlphaFoldDB" id="A0A3P5WW50"/>
<keyword evidence="1" id="KW-0315">Glutamine amidotransferase</keyword>